<evidence type="ECO:0000256" key="6">
    <source>
        <dbReference type="ARBA" id="ARBA00023040"/>
    </source>
</evidence>
<feature type="transmembrane region" description="Helical" evidence="11">
    <location>
        <begin position="507"/>
        <end position="526"/>
    </location>
</feature>
<dbReference type="OrthoDB" id="6350450at2759"/>
<evidence type="ECO:0000256" key="2">
    <source>
        <dbReference type="ARBA" id="ARBA00010663"/>
    </source>
</evidence>
<dbReference type="GO" id="GO:0001973">
    <property type="term" value="P:G protein-coupled adenosine receptor signaling pathway"/>
    <property type="evidence" value="ECO:0007669"/>
    <property type="project" value="TreeGrafter"/>
</dbReference>
<dbReference type="EMBL" id="LRGB01001036">
    <property type="protein sequence ID" value="KZS13716.1"/>
    <property type="molecule type" value="Genomic_DNA"/>
</dbReference>
<evidence type="ECO:0000313" key="13">
    <source>
        <dbReference type="EMBL" id="KZS13716.1"/>
    </source>
</evidence>
<dbReference type="Pfam" id="PF00001">
    <property type="entry name" value="7tm_1"/>
    <property type="match status" value="1"/>
</dbReference>
<evidence type="ECO:0000256" key="10">
    <source>
        <dbReference type="ARBA" id="ARBA00023224"/>
    </source>
</evidence>
<dbReference type="PANTHER" id="PTHR24246:SF27">
    <property type="entry name" value="ADENOSINE RECEPTOR, ISOFORM A"/>
    <property type="match status" value="1"/>
</dbReference>
<keyword evidence="10" id="KW-0807">Transducer</keyword>
<accession>A0A164WZ24</accession>
<evidence type="ECO:0000256" key="9">
    <source>
        <dbReference type="ARBA" id="ARBA00023180"/>
    </source>
</evidence>
<feature type="domain" description="G-protein coupled receptors family 1 profile" evidence="12">
    <location>
        <begin position="44"/>
        <end position="340"/>
    </location>
</feature>
<keyword evidence="8" id="KW-0675">Receptor</keyword>
<feature type="transmembrane region" description="Helical" evidence="11">
    <location>
        <begin position="64"/>
        <end position="86"/>
    </location>
</feature>
<feature type="transmembrane region" description="Helical" evidence="11">
    <location>
        <begin position="33"/>
        <end position="52"/>
    </location>
</feature>
<keyword evidence="3" id="KW-1003">Cell membrane</keyword>
<proteinExistence type="inferred from homology"/>
<feature type="transmembrane region" description="Helical" evidence="11">
    <location>
        <begin position="610"/>
        <end position="637"/>
    </location>
</feature>
<dbReference type="Proteomes" id="UP000076858">
    <property type="component" value="Unassembled WGS sequence"/>
</dbReference>
<feature type="transmembrane region" description="Helical" evidence="11">
    <location>
        <begin position="426"/>
        <end position="446"/>
    </location>
</feature>
<evidence type="ECO:0000256" key="7">
    <source>
        <dbReference type="ARBA" id="ARBA00023136"/>
    </source>
</evidence>
<dbReference type="InterPro" id="IPR000276">
    <property type="entry name" value="GPCR_Rhodpsn"/>
</dbReference>
<feature type="transmembrane region" description="Helical" evidence="11">
    <location>
        <begin position="321"/>
        <end position="342"/>
    </location>
</feature>
<feature type="transmembrane region" description="Helical" evidence="11">
    <location>
        <begin position="280"/>
        <end position="309"/>
    </location>
</feature>
<comment type="caution">
    <text evidence="13">The sequence shown here is derived from an EMBL/GenBank/DDBJ whole genome shotgun (WGS) entry which is preliminary data.</text>
</comment>
<dbReference type="Gene3D" id="1.20.1070.10">
    <property type="entry name" value="Rhodopsin 7-helix transmembrane proteins"/>
    <property type="match status" value="2"/>
</dbReference>
<dbReference type="AlphaFoldDB" id="A0A164WZ24"/>
<reference evidence="13 14" key="1">
    <citation type="submission" date="2016-03" db="EMBL/GenBank/DDBJ databases">
        <title>EvidentialGene: Evidence-directed Construction of Genes on Genomes.</title>
        <authorList>
            <person name="Gilbert D.G."/>
            <person name="Choi J.-H."/>
            <person name="Mockaitis K."/>
            <person name="Colbourne J."/>
            <person name="Pfrender M."/>
        </authorList>
    </citation>
    <scope>NUCLEOTIDE SEQUENCE [LARGE SCALE GENOMIC DNA]</scope>
    <source>
        <strain evidence="13 14">Xinb3</strain>
        <tissue evidence="13">Complete organism</tissue>
    </source>
</reference>
<evidence type="ECO:0000256" key="3">
    <source>
        <dbReference type="ARBA" id="ARBA00022475"/>
    </source>
</evidence>
<gene>
    <name evidence="13" type="ORF">APZ42_021114</name>
</gene>
<evidence type="ECO:0000313" key="14">
    <source>
        <dbReference type="Proteomes" id="UP000076858"/>
    </source>
</evidence>
<keyword evidence="4 11" id="KW-0812">Transmembrane</keyword>
<evidence type="ECO:0000259" key="12">
    <source>
        <dbReference type="PROSITE" id="PS50262"/>
    </source>
</evidence>
<dbReference type="GO" id="GO:0004930">
    <property type="term" value="F:G protein-coupled receptor activity"/>
    <property type="evidence" value="ECO:0007669"/>
    <property type="project" value="UniProtKB-KW"/>
</dbReference>
<comment type="similarity">
    <text evidence="2">Belongs to the G-protein coupled receptor 1 family.</text>
</comment>
<evidence type="ECO:0000256" key="4">
    <source>
        <dbReference type="ARBA" id="ARBA00022692"/>
    </source>
</evidence>
<feature type="transmembrane region" description="Helical" evidence="11">
    <location>
        <begin position="98"/>
        <end position="118"/>
    </location>
</feature>
<evidence type="ECO:0000256" key="1">
    <source>
        <dbReference type="ARBA" id="ARBA00004651"/>
    </source>
</evidence>
<dbReference type="InterPro" id="IPR017452">
    <property type="entry name" value="GPCR_Rhodpsn_7TM"/>
</dbReference>
<keyword evidence="14" id="KW-1185">Reference proteome</keyword>
<dbReference type="GO" id="GO:0007189">
    <property type="term" value="P:adenylate cyclase-activating G protein-coupled receptor signaling pathway"/>
    <property type="evidence" value="ECO:0007669"/>
    <property type="project" value="TreeGrafter"/>
</dbReference>
<feature type="domain" description="G-protein coupled receptors family 1 profile" evidence="12">
    <location>
        <begin position="365"/>
        <end position="654"/>
    </location>
</feature>
<organism evidence="13 14">
    <name type="scientific">Daphnia magna</name>
    <dbReference type="NCBI Taxonomy" id="35525"/>
    <lineage>
        <taxon>Eukaryota</taxon>
        <taxon>Metazoa</taxon>
        <taxon>Ecdysozoa</taxon>
        <taxon>Arthropoda</taxon>
        <taxon>Crustacea</taxon>
        <taxon>Branchiopoda</taxon>
        <taxon>Diplostraca</taxon>
        <taxon>Cladocera</taxon>
        <taxon>Anomopoda</taxon>
        <taxon>Daphniidae</taxon>
        <taxon>Daphnia</taxon>
    </lineage>
</organism>
<dbReference type="GO" id="GO:0005886">
    <property type="term" value="C:plasma membrane"/>
    <property type="evidence" value="ECO:0007669"/>
    <property type="project" value="UniProtKB-SubCell"/>
</dbReference>
<keyword evidence="5 11" id="KW-1133">Transmembrane helix</keyword>
<feature type="transmembrane region" description="Helical" evidence="11">
    <location>
        <begin position="139"/>
        <end position="159"/>
    </location>
</feature>
<feature type="transmembrane region" description="Helical" evidence="11">
    <location>
        <begin position="179"/>
        <end position="198"/>
    </location>
</feature>
<keyword evidence="7 11" id="KW-0472">Membrane</keyword>
<keyword evidence="6" id="KW-0297">G-protein coupled receptor</keyword>
<dbReference type="SUPFAM" id="SSF81321">
    <property type="entry name" value="Family A G protein-coupled receptor-like"/>
    <property type="match status" value="2"/>
</dbReference>
<sequence length="654" mass="74624">MNFSSEATRNVSLQISLDVPMNIRPMSLTQQSYRYVIIVVGALINSLVVLVIRYSRQLHYPRHVYWGAISLINQCYLVQSILEIVAIVDHNRGACQAFVLNAGVYYTIMLTFLALAALDRYLAIARYEWYKRKVTNRATIYFLLFVYVVTHMAIISPFWTGFKTIKNCAVNVTHMHCVMIYDLLLGVLCVVLHLMIFIRSREATRQYPNFHGAPVALRFHQTALTNVTPATGEQVHANSTRNRPSRQVGQLAESEANAAEIPCFPWLYNRPRFNRLEIRAALSMSINVLPVWLCTFPVTVNTIFIYWCIRLETSCPIVFRLNPYLCDLFLFHTVYNPLMYTLTSTEFKRAVMHLKQKLKLSKNLSSLAILDFPINARPLSIAQQSYRYVIFVVGTLTNLLAAFQLLQAILEVISIVGRDPVICQIVVLNAGVFYTIILTFLTLAAFDRYLAIARYEWYKKKVTNKNTIYLLAFGGLVTYVTATSPFWTGFKSIKNCAVNVTHVHCVMIYDLMLGVLCVVLHVMIFVRSREASNQHSNFLQPSIALRFFPTPSTNIISGAEQGVQQPVDQVNPVITRRLDQMTDLDINGTYVNCFSWLDNQKKLNRLEIRAALNMSVNVLPVWLCTFPVTLNAIILYWCIRLEKIAQLISGSTLI</sequence>
<comment type="subcellular location">
    <subcellularLocation>
        <location evidence="1">Cell membrane</location>
        <topology evidence="1">Multi-pass membrane protein</topology>
    </subcellularLocation>
</comment>
<evidence type="ECO:0000256" key="5">
    <source>
        <dbReference type="ARBA" id="ARBA00022989"/>
    </source>
</evidence>
<dbReference type="PANTHER" id="PTHR24246">
    <property type="entry name" value="OLFACTORY RECEPTOR AND ADENOSINE RECEPTOR"/>
    <property type="match status" value="1"/>
</dbReference>
<evidence type="ECO:0000256" key="11">
    <source>
        <dbReference type="SAM" id="Phobius"/>
    </source>
</evidence>
<feature type="transmembrane region" description="Helical" evidence="11">
    <location>
        <begin position="467"/>
        <end position="487"/>
    </location>
</feature>
<dbReference type="PRINTS" id="PR00237">
    <property type="entry name" value="GPCRRHODOPSN"/>
</dbReference>
<dbReference type="CDD" id="cd00637">
    <property type="entry name" value="7tm_classA_rhodopsin-like"/>
    <property type="match status" value="1"/>
</dbReference>
<dbReference type="PROSITE" id="PS50262">
    <property type="entry name" value="G_PROTEIN_RECEP_F1_2"/>
    <property type="match status" value="2"/>
</dbReference>
<keyword evidence="9" id="KW-0325">Glycoprotein</keyword>
<feature type="transmembrane region" description="Helical" evidence="11">
    <location>
        <begin position="386"/>
        <end position="406"/>
    </location>
</feature>
<evidence type="ECO:0000256" key="8">
    <source>
        <dbReference type="ARBA" id="ARBA00023170"/>
    </source>
</evidence>
<name>A0A164WZ24_9CRUS</name>
<protein>
    <recommendedName>
        <fullName evidence="12">G-protein coupled receptors family 1 profile domain-containing protein</fullName>
    </recommendedName>
</protein>